<feature type="domain" description="DUF4268" evidence="1">
    <location>
        <begin position="183"/>
        <end position="318"/>
    </location>
</feature>
<dbReference type="EMBL" id="MASW01000002">
    <property type="protein sequence ID" value="PXY27884.1"/>
    <property type="molecule type" value="Genomic_DNA"/>
</dbReference>
<dbReference type="Proteomes" id="UP000249915">
    <property type="component" value="Unassembled WGS sequence"/>
</dbReference>
<sequence>MTGSGERTNPVLGRLEPVALREIWPHEALDFTPWLLDNADALGEALGMELDITTAEHPVGGFSLDLVGRDVGTNESVIVENQLETTDHSHLGQLLTYAGGTDAVNVVWIAREFREEHPAALDWLNARTDPDTRFFGVEVSAVRIGDSAPAPLFRVIVQPNDWGKTVRSHAHGGDSSGSDKNLLYAEFWDRYIAALGDAGLDWSRARKGPAQNWFNTTTGVAGAEFSVNFGRGDTVRSELYLGHHDPEINTSRFQRLQQSRTELEAAYGGTLTFQPLEGRKACRICEIGTGAVTDRDNWERLIGWFIDRQRRLRAALAEVGGITVA</sequence>
<name>A0A2V4B109_9PSEU</name>
<comment type="caution">
    <text evidence="2">The sequence shown here is derived from an EMBL/GenBank/DDBJ whole genome shotgun (WGS) entry which is preliminary data.</text>
</comment>
<evidence type="ECO:0000313" key="3">
    <source>
        <dbReference type="Proteomes" id="UP000249915"/>
    </source>
</evidence>
<dbReference type="RefSeq" id="WP_112281899.1">
    <property type="nucleotide sequence ID" value="NZ_VIVS01000002.1"/>
</dbReference>
<dbReference type="InterPro" id="IPR011856">
    <property type="entry name" value="tRNA_endonuc-like_dom_sf"/>
</dbReference>
<proteinExistence type="predicted"/>
<dbReference type="Pfam" id="PF14088">
    <property type="entry name" value="DUF4268"/>
    <property type="match status" value="1"/>
</dbReference>
<dbReference type="OrthoDB" id="570199at2"/>
<reference evidence="2 3" key="1">
    <citation type="submission" date="2016-07" db="EMBL/GenBank/DDBJ databases">
        <title>Draft genome sequence of Prauserella muralis DSM 45305, isolated from a mould-covered wall in an indoor environment.</title>
        <authorList>
            <person name="Ruckert C."/>
            <person name="Albersmeier A."/>
            <person name="Jiang C.-L."/>
            <person name="Jiang Y."/>
            <person name="Kalinowski J."/>
            <person name="Schneider O."/>
            <person name="Winkler A."/>
            <person name="Zotchev S.B."/>
        </authorList>
    </citation>
    <scope>NUCLEOTIDE SEQUENCE [LARGE SCALE GENOMIC DNA]</scope>
    <source>
        <strain evidence="2 3">DSM 45305</strain>
    </source>
</reference>
<dbReference type="AlphaFoldDB" id="A0A2V4B109"/>
<dbReference type="InterPro" id="IPR025364">
    <property type="entry name" value="DUF4268"/>
</dbReference>
<evidence type="ECO:0000259" key="1">
    <source>
        <dbReference type="Pfam" id="PF14088"/>
    </source>
</evidence>
<organism evidence="2 3">
    <name type="scientific">Prauserella muralis</name>
    <dbReference type="NCBI Taxonomy" id="588067"/>
    <lineage>
        <taxon>Bacteria</taxon>
        <taxon>Bacillati</taxon>
        <taxon>Actinomycetota</taxon>
        <taxon>Actinomycetes</taxon>
        <taxon>Pseudonocardiales</taxon>
        <taxon>Pseudonocardiaceae</taxon>
        <taxon>Prauserella</taxon>
    </lineage>
</organism>
<protein>
    <recommendedName>
        <fullName evidence="1">DUF4268 domain-containing protein</fullName>
    </recommendedName>
</protein>
<evidence type="ECO:0000313" key="2">
    <source>
        <dbReference type="EMBL" id="PXY27884.1"/>
    </source>
</evidence>
<gene>
    <name evidence="2" type="ORF">BAY60_16110</name>
</gene>
<keyword evidence="3" id="KW-1185">Reference proteome</keyword>
<accession>A0A2V4B109</accession>
<dbReference type="Gene3D" id="3.40.1350.10">
    <property type="match status" value="1"/>
</dbReference>
<dbReference type="GO" id="GO:0003676">
    <property type="term" value="F:nucleic acid binding"/>
    <property type="evidence" value="ECO:0007669"/>
    <property type="project" value="InterPro"/>
</dbReference>